<accession>A0AAW2XMK9</accession>
<sequence>MTNVHQAKGFLQTIQQLLEADHSNDLLLLLERMARLILLKAAQLEQSMLQQRAKIQCLKEGSVFEDLLSKDSSTKGITKDIPYYLRKW</sequence>
<name>A0AAW2XMK9_9LAMI</name>
<organism evidence="1">
    <name type="scientific">Sesamum latifolium</name>
    <dbReference type="NCBI Taxonomy" id="2727402"/>
    <lineage>
        <taxon>Eukaryota</taxon>
        <taxon>Viridiplantae</taxon>
        <taxon>Streptophyta</taxon>
        <taxon>Embryophyta</taxon>
        <taxon>Tracheophyta</taxon>
        <taxon>Spermatophyta</taxon>
        <taxon>Magnoliopsida</taxon>
        <taxon>eudicotyledons</taxon>
        <taxon>Gunneridae</taxon>
        <taxon>Pentapetalae</taxon>
        <taxon>asterids</taxon>
        <taxon>lamiids</taxon>
        <taxon>Lamiales</taxon>
        <taxon>Pedaliaceae</taxon>
        <taxon>Sesamum</taxon>
    </lineage>
</organism>
<proteinExistence type="predicted"/>
<protein>
    <submittedName>
        <fullName evidence="1">Uncharacterized protein</fullName>
    </submittedName>
</protein>
<dbReference type="EMBL" id="JACGWN010000003">
    <property type="protein sequence ID" value="KAL0455383.1"/>
    <property type="molecule type" value="Genomic_DNA"/>
</dbReference>
<reference evidence="1" key="1">
    <citation type="submission" date="2020-06" db="EMBL/GenBank/DDBJ databases">
        <authorList>
            <person name="Li T."/>
            <person name="Hu X."/>
            <person name="Zhang T."/>
            <person name="Song X."/>
            <person name="Zhang H."/>
            <person name="Dai N."/>
            <person name="Sheng W."/>
            <person name="Hou X."/>
            <person name="Wei L."/>
        </authorList>
    </citation>
    <scope>NUCLEOTIDE SEQUENCE</scope>
    <source>
        <strain evidence="1">KEN1</strain>
        <tissue evidence="1">Leaf</tissue>
    </source>
</reference>
<gene>
    <name evidence="1" type="ORF">Slati_0877500</name>
</gene>
<dbReference type="AlphaFoldDB" id="A0AAW2XMK9"/>
<reference evidence="1" key="2">
    <citation type="journal article" date="2024" name="Plant">
        <title>Genomic evolution and insights into agronomic trait innovations of Sesamum species.</title>
        <authorList>
            <person name="Miao H."/>
            <person name="Wang L."/>
            <person name="Qu L."/>
            <person name="Liu H."/>
            <person name="Sun Y."/>
            <person name="Le M."/>
            <person name="Wang Q."/>
            <person name="Wei S."/>
            <person name="Zheng Y."/>
            <person name="Lin W."/>
            <person name="Duan Y."/>
            <person name="Cao H."/>
            <person name="Xiong S."/>
            <person name="Wang X."/>
            <person name="Wei L."/>
            <person name="Li C."/>
            <person name="Ma Q."/>
            <person name="Ju M."/>
            <person name="Zhao R."/>
            <person name="Li G."/>
            <person name="Mu C."/>
            <person name="Tian Q."/>
            <person name="Mei H."/>
            <person name="Zhang T."/>
            <person name="Gao T."/>
            <person name="Zhang H."/>
        </authorList>
    </citation>
    <scope>NUCLEOTIDE SEQUENCE</scope>
    <source>
        <strain evidence="1">KEN1</strain>
    </source>
</reference>
<evidence type="ECO:0000313" key="1">
    <source>
        <dbReference type="EMBL" id="KAL0455383.1"/>
    </source>
</evidence>
<comment type="caution">
    <text evidence="1">The sequence shown here is derived from an EMBL/GenBank/DDBJ whole genome shotgun (WGS) entry which is preliminary data.</text>
</comment>